<dbReference type="InterPro" id="IPR015422">
    <property type="entry name" value="PyrdxlP-dep_Trfase_small"/>
</dbReference>
<keyword evidence="4" id="KW-1185">Reference proteome</keyword>
<dbReference type="InterPro" id="IPR015424">
    <property type="entry name" value="PyrdxlP-dep_Trfase"/>
</dbReference>
<proteinExistence type="inferred from homology"/>
<dbReference type="PANTHER" id="PTHR30244:SF34">
    <property type="entry name" value="DTDP-4-AMINO-4,6-DIDEOXYGALACTOSE TRANSAMINASE"/>
    <property type="match status" value="1"/>
</dbReference>
<gene>
    <name evidence="3" type="ORF">Plo01_00320</name>
</gene>
<dbReference type="GO" id="GO:0008483">
    <property type="term" value="F:transaminase activity"/>
    <property type="evidence" value="ECO:0007669"/>
    <property type="project" value="TreeGrafter"/>
</dbReference>
<dbReference type="Proteomes" id="UP000616724">
    <property type="component" value="Unassembled WGS sequence"/>
</dbReference>
<dbReference type="SUPFAM" id="SSF53383">
    <property type="entry name" value="PLP-dependent transferases"/>
    <property type="match status" value="1"/>
</dbReference>
<name>A0A8J3RJS9_9ACTN</name>
<keyword evidence="2" id="KW-0663">Pyridoxal phosphate</keyword>
<reference evidence="3 4" key="1">
    <citation type="submission" date="2021-01" db="EMBL/GenBank/DDBJ databases">
        <title>Whole genome shotgun sequence of Planobispora longispora NBRC 13918.</title>
        <authorList>
            <person name="Komaki H."/>
            <person name="Tamura T."/>
        </authorList>
    </citation>
    <scope>NUCLEOTIDE SEQUENCE [LARGE SCALE GENOMIC DNA]</scope>
    <source>
        <strain evidence="3 4">NBRC 13918</strain>
    </source>
</reference>
<dbReference type="GO" id="GO:0000271">
    <property type="term" value="P:polysaccharide biosynthetic process"/>
    <property type="evidence" value="ECO:0007669"/>
    <property type="project" value="TreeGrafter"/>
</dbReference>
<protein>
    <submittedName>
        <fullName evidence="3">Lipopolysaccharide biosynthesis protein RfbH</fullName>
    </submittedName>
</protein>
<dbReference type="Gene3D" id="3.40.640.10">
    <property type="entry name" value="Type I PLP-dependent aspartate aminotransferase-like (Major domain)"/>
    <property type="match status" value="1"/>
</dbReference>
<dbReference type="Pfam" id="PF01041">
    <property type="entry name" value="DegT_DnrJ_EryC1"/>
    <property type="match status" value="1"/>
</dbReference>
<comment type="caution">
    <text evidence="3">The sequence shown here is derived from an EMBL/GenBank/DDBJ whole genome shotgun (WGS) entry which is preliminary data.</text>
</comment>
<dbReference type="Gene3D" id="3.90.1150.10">
    <property type="entry name" value="Aspartate Aminotransferase, domain 1"/>
    <property type="match status" value="1"/>
</dbReference>
<dbReference type="AlphaFoldDB" id="A0A8J3RJS9"/>
<dbReference type="PIRSF" id="PIRSF000390">
    <property type="entry name" value="PLP_StrS"/>
    <property type="match status" value="1"/>
</dbReference>
<accession>A0A8J3RJS9</accession>
<organism evidence="3 4">
    <name type="scientific">Planobispora longispora</name>
    <dbReference type="NCBI Taxonomy" id="28887"/>
    <lineage>
        <taxon>Bacteria</taxon>
        <taxon>Bacillati</taxon>
        <taxon>Actinomycetota</taxon>
        <taxon>Actinomycetes</taxon>
        <taxon>Streptosporangiales</taxon>
        <taxon>Streptosporangiaceae</taxon>
        <taxon>Planobispora</taxon>
    </lineage>
</organism>
<dbReference type="PANTHER" id="PTHR30244">
    <property type="entry name" value="TRANSAMINASE"/>
    <property type="match status" value="1"/>
</dbReference>
<dbReference type="CDD" id="cd00616">
    <property type="entry name" value="AHBA_syn"/>
    <property type="match status" value="1"/>
</dbReference>
<sequence>MQRVTYSAAVYDQSEIDAVAGVLAQGQNALRIGPHVEEMERLVAELFGKRRGVMVSSGSTALTLAVELLDLPPGAEVVTSPLTFSTDLTALLRAGLVPVFADVEPDTFQIDVTKVEEMIGPDTGAMLIPNLAGNAPDWDGLRRIADRHGLKLIEDSCDALGATLRGTPTGLRADISVTSFSLSHIVTAAGQGGMVLLDDPEWIDRCLTLRGWGRRSEIQLYGSRRGGERNLRADLDGVRYDDMFIFDEAGWNFLPTELCAAFGVEQLRKLPGNIARRQEIFARYTEILARHPDCFIPPRQTEGLDTAWLCYCFLIHPGAGFDRSDLQAFLEPRGVDTRTVWTGNAARQPFMKNARFRQPAAGLPGADAVLERGVLISCSHGLSDDQIAYVGEQIDAFAALRS</sequence>
<dbReference type="InterPro" id="IPR000653">
    <property type="entry name" value="DegT/StrS_aminotransferase"/>
</dbReference>
<dbReference type="GO" id="GO:0030170">
    <property type="term" value="F:pyridoxal phosphate binding"/>
    <property type="evidence" value="ECO:0007669"/>
    <property type="project" value="TreeGrafter"/>
</dbReference>
<evidence type="ECO:0000256" key="1">
    <source>
        <dbReference type="ARBA" id="ARBA00001933"/>
    </source>
</evidence>
<dbReference type="EMBL" id="BOOH01000001">
    <property type="protein sequence ID" value="GIH73603.1"/>
    <property type="molecule type" value="Genomic_DNA"/>
</dbReference>
<comment type="similarity">
    <text evidence="2">Belongs to the DegT/DnrJ/EryC1 family.</text>
</comment>
<evidence type="ECO:0000313" key="3">
    <source>
        <dbReference type="EMBL" id="GIH73603.1"/>
    </source>
</evidence>
<dbReference type="InterPro" id="IPR015421">
    <property type="entry name" value="PyrdxlP-dep_Trfase_major"/>
</dbReference>
<comment type="cofactor">
    <cofactor evidence="1">
        <name>pyridoxal 5'-phosphate</name>
        <dbReference type="ChEBI" id="CHEBI:597326"/>
    </cofactor>
</comment>
<evidence type="ECO:0000313" key="4">
    <source>
        <dbReference type="Proteomes" id="UP000616724"/>
    </source>
</evidence>
<evidence type="ECO:0000256" key="2">
    <source>
        <dbReference type="RuleBase" id="RU004508"/>
    </source>
</evidence>